<sequence>MVLMHVFPQFQYLFVHCQLSQSVFPSSLSSTRPIHTNPNFLSVHSLLIHLLRLSVSHTLPTASPNSTTSLHSSSDAAITTSGQETTPSGSEHFSTALSHVPPTEPSTIDANKTSKPDPTQNWSICLHRATKTSHSTTVCPERYGAKYSS</sequence>
<feature type="compositionally biased region" description="Polar residues" evidence="1">
    <location>
        <begin position="75"/>
        <end position="97"/>
    </location>
</feature>
<feature type="region of interest" description="Disordered" evidence="1">
    <location>
        <begin position="61"/>
        <end position="121"/>
    </location>
</feature>
<organism evidence="3 4">
    <name type="scientific">Blattamonas nauphoetae</name>
    <dbReference type="NCBI Taxonomy" id="2049346"/>
    <lineage>
        <taxon>Eukaryota</taxon>
        <taxon>Metamonada</taxon>
        <taxon>Preaxostyla</taxon>
        <taxon>Oxymonadida</taxon>
        <taxon>Blattamonas</taxon>
    </lineage>
</organism>
<protein>
    <submittedName>
        <fullName evidence="3">Uncharacterized protein</fullName>
    </submittedName>
</protein>
<dbReference type="Proteomes" id="UP001281761">
    <property type="component" value="Unassembled WGS sequence"/>
</dbReference>
<feature type="compositionally biased region" description="Low complexity" evidence="1">
    <location>
        <begin position="63"/>
        <end position="74"/>
    </location>
</feature>
<evidence type="ECO:0000313" key="2">
    <source>
        <dbReference type="EMBL" id="KAK2940642.1"/>
    </source>
</evidence>
<keyword evidence="4" id="KW-1185">Reference proteome</keyword>
<feature type="compositionally biased region" description="Polar residues" evidence="1">
    <location>
        <begin position="105"/>
        <end position="121"/>
    </location>
</feature>
<evidence type="ECO:0000256" key="1">
    <source>
        <dbReference type="SAM" id="MobiDB-lite"/>
    </source>
</evidence>
<proteinExistence type="predicted"/>
<reference evidence="3 4" key="1">
    <citation type="journal article" date="2022" name="bioRxiv">
        <title>Genomics of Preaxostyla Flagellates Illuminates Evolutionary Transitions and the Path Towards Mitochondrial Loss.</title>
        <authorList>
            <person name="Novak L.V.F."/>
            <person name="Treitli S.C."/>
            <person name="Pyrih J."/>
            <person name="Halakuc P."/>
            <person name="Pipaliya S.V."/>
            <person name="Vacek V."/>
            <person name="Brzon O."/>
            <person name="Soukal P."/>
            <person name="Eme L."/>
            <person name="Dacks J.B."/>
            <person name="Karnkowska A."/>
            <person name="Elias M."/>
            <person name="Hampl V."/>
        </authorList>
    </citation>
    <scope>NUCLEOTIDE SEQUENCE [LARGE SCALE GENOMIC DNA]</scope>
    <source>
        <strain evidence="3">NAU3</strain>
        <tissue evidence="3">Gut</tissue>
    </source>
</reference>
<accession>A0ABQ9XH97</accession>
<dbReference type="EMBL" id="JARBJD010000635">
    <property type="protein sequence ID" value="KAK2940642.1"/>
    <property type="molecule type" value="Genomic_DNA"/>
</dbReference>
<evidence type="ECO:0000313" key="3">
    <source>
        <dbReference type="EMBL" id="KAK2950789.1"/>
    </source>
</evidence>
<gene>
    <name evidence="3" type="ORF">BLNAU_14318</name>
    <name evidence="2" type="ORF">BLNAU_24441</name>
</gene>
<dbReference type="EMBL" id="JARBJD010000130">
    <property type="protein sequence ID" value="KAK2950789.1"/>
    <property type="molecule type" value="Genomic_DNA"/>
</dbReference>
<name>A0ABQ9XH97_9EUKA</name>
<comment type="caution">
    <text evidence="3">The sequence shown here is derived from an EMBL/GenBank/DDBJ whole genome shotgun (WGS) entry which is preliminary data.</text>
</comment>
<evidence type="ECO:0000313" key="4">
    <source>
        <dbReference type="Proteomes" id="UP001281761"/>
    </source>
</evidence>